<reference evidence="3" key="1">
    <citation type="journal article" date="2015" name="Genome Announc.">
        <title>Complete Genome Sequence of Herbaspirillum hiltneri N3 (DSM 17495), Isolated from Surface-Sterilized Wheat Roots.</title>
        <authorList>
            <person name="Guizelini D."/>
            <person name="Saizaki P.M."/>
            <person name="Coimbra N.A."/>
            <person name="Weiss V.A."/>
            <person name="Faoro H."/>
            <person name="Sfeir M.Z."/>
            <person name="Baura V.A."/>
            <person name="Monteiro R.A."/>
            <person name="Chubatsu L.S."/>
            <person name="Souza E.M."/>
            <person name="Cruz L.M."/>
            <person name="Pedrosa F.O."/>
            <person name="Raittz R.T."/>
            <person name="Marchaukoski J.N."/>
            <person name="Steffens M.B."/>
        </authorList>
    </citation>
    <scope>NUCLEOTIDE SEQUENCE [LARGE SCALE GENOMIC DNA]</scope>
    <source>
        <strain evidence="3">N3</strain>
    </source>
</reference>
<organism evidence="2 3">
    <name type="scientific">Herbaspirillum hiltneri N3</name>
    <dbReference type="NCBI Taxonomy" id="1262470"/>
    <lineage>
        <taxon>Bacteria</taxon>
        <taxon>Pseudomonadati</taxon>
        <taxon>Pseudomonadota</taxon>
        <taxon>Betaproteobacteria</taxon>
        <taxon>Burkholderiales</taxon>
        <taxon>Oxalobacteraceae</taxon>
        <taxon>Herbaspirillum</taxon>
    </lineage>
</organism>
<sequence>MSAGFLKTLHVLGVVLFLGNIIVTAFWKIMADRTRDLAVVRFAVRATNWADVFFTFGGVVLLSVAGRSLAAQSGMPDVLWLRWAYGLFAATGLLWLGLLIPLQRAQAKLLAPLPRDAEIPARYWRLSRIWAVAGTVATLLPLAIVWLMAAKPSP</sequence>
<feature type="transmembrane region" description="Helical" evidence="1">
    <location>
        <begin position="12"/>
        <end position="31"/>
    </location>
</feature>
<keyword evidence="1" id="KW-1133">Transmembrane helix</keyword>
<dbReference type="InterPro" id="IPR018729">
    <property type="entry name" value="DUF2269_transmembrane"/>
</dbReference>
<gene>
    <name evidence="2" type="ORF">F506_05670</name>
</gene>
<dbReference type="Proteomes" id="UP000063429">
    <property type="component" value="Chromosome"/>
</dbReference>
<name>A0ABN4HTB0_9BURK</name>
<keyword evidence="1" id="KW-0472">Membrane</keyword>
<evidence type="ECO:0000256" key="1">
    <source>
        <dbReference type="SAM" id="Phobius"/>
    </source>
</evidence>
<evidence type="ECO:0000313" key="2">
    <source>
        <dbReference type="EMBL" id="AKZ62220.1"/>
    </source>
</evidence>
<proteinExistence type="predicted"/>
<evidence type="ECO:0000313" key="3">
    <source>
        <dbReference type="Proteomes" id="UP000063429"/>
    </source>
</evidence>
<protein>
    <submittedName>
        <fullName evidence="2">Membrane protein</fullName>
    </submittedName>
</protein>
<dbReference type="RefSeq" id="WP_053195728.1">
    <property type="nucleotide sequence ID" value="NZ_CP011409.1"/>
</dbReference>
<dbReference type="Pfam" id="PF10027">
    <property type="entry name" value="DUF2269"/>
    <property type="match status" value="1"/>
</dbReference>
<feature type="transmembrane region" description="Helical" evidence="1">
    <location>
        <begin position="52"/>
        <end position="71"/>
    </location>
</feature>
<feature type="transmembrane region" description="Helical" evidence="1">
    <location>
        <begin position="129"/>
        <end position="149"/>
    </location>
</feature>
<dbReference type="EMBL" id="CP011409">
    <property type="protein sequence ID" value="AKZ62220.1"/>
    <property type="molecule type" value="Genomic_DNA"/>
</dbReference>
<feature type="transmembrane region" description="Helical" evidence="1">
    <location>
        <begin position="83"/>
        <end position="102"/>
    </location>
</feature>
<accession>A0ABN4HTB0</accession>
<keyword evidence="3" id="KW-1185">Reference proteome</keyword>
<keyword evidence="1" id="KW-0812">Transmembrane</keyword>